<dbReference type="PRINTS" id="PR00111">
    <property type="entry name" value="ABHYDROLASE"/>
</dbReference>
<feature type="domain" description="AB hydrolase-1" evidence="1">
    <location>
        <begin position="26"/>
        <end position="134"/>
    </location>
</feature>
<dbReference type="AlphaFoldDB" id="A0A8J4E1Z5"/>
<protein>
    <recommendedName>
        <fullName evidence="1">AB hydrolase-1 domain-containing protein</fullName>
    </recommendedName>
</protein>
<dbReference type="GO" id="GO:0016020">
    <property type="term" value="C:membrane"/>
    <property type="evidence" value="ECO:0007669"/>
    <property type="project" value="TreeGrafter"/>
</dbReference>
<reference evidence="2" key="1">
    <citation type="submission" date="2021-01" db="EMBL/GenBank/DDBJ databases">
        <title>Whole genome shotgun sequence of Virgisporangium aurantiacum NBRC 16421.</title>
        <authorList>
            <person name="Komaki H."/>
            <person name="Tamura T."/>
        </authorList>
    </citation>
    <scope>NUCLEOTIDE SEQUENCE</scope>
    <source>
        <strain evidence="2">NBRC 16421</strain>
    </source>
</reference>
<evidence type="ECO:0000259" key="1">
    <source>
        <dbReference type="Pfam" id="PF00561"/>
    </source>
</evidence>
<dbReference type="Proteomes" id="UP000612585">
    <property type="component" value="Unassembled WGS sequence"/>
</dbReference>
<dbReference type="InterPro" id="IPR050266">
    <property type="entry name" value="AB_hydrolase_sf"/>
</dbReference>
<dbReference type="PANTHER" id="PTHR43798">
    <property type="entry name" value="MONOACYLGLYCEROL LIPASE"/>
    <property type="match status" value="1"/>
</dbReference>
<evidence type="ECO:0000313" key="2">
    <source>
        <dbReference type="EMBL" id="GIJ59290.1"/>
    </source>
</evidence>
<organism evidence="2 3">
    <name type="scientific">Virgisporangium aurantiacum</name>
    <dbReference type="NCBI Taxonomy" id="175570"/>
    <lineage>
        <taxon>Bacteria</taxon>
        <taxon>Bacillati</taxon>
        <taxon>Actinomycetota</taxon>
        <taxon>Actinomycetes</taxon>
        <taxon>Micromonosporales</taxon>
        <taxon>Micromonosporaceae</taxon>
        <taxon>Virgisporangium</taxon>
    </lineage>
</organism>
<proteinExistence type="predicted"/>
<sequence>MNSFTVEVPGGALEVHRWPAREPGAPVVLVVHGITANGLSWGRVAEHLDGRVTLLAPDLRGRAGSAAVSGSAGIARHADDLIAVLDHVGADRVVVAGHSMGAFVACVAAVRHPSRVRSLVLVDGGVGFPVPDGVDVDAVLAAVLGPAMARLSMTFPDVEAYHAFWRDHPAFAGQWSAAVAAYVEHDLTGEPPALRSSCSLDAVRVDGTAVIRDPETLTAVRRLPVPAVLLWASRGLSNEPQGLYDAGRLAAAGLDPERVTAFEVPDTNHYSILIGDTGARAVAARILAT</sequence>
<gene>
    <name evidence="2" type="ORF">Vau01_068060</name>
</gene>
<dbReference type="InterPro" id="IPR000073">
    <property type="entry name" value="AB_hydrolase_1"/>
</dbReference>
<dbReference type="RefSeq" id="WP_204001177.1">
    <property type="nucleotide sequence ID" value="NZ_BOPG01000045.1"/>
</dbReference>
<dbReference type="Pfam" id="PF00561">
    <property type="entry name" value="Abhydrolase_1"/>
    <property type="match status" value="1"/>
</dbReference>
<keyword evidence="3" id="KW-1185">Reference proteome</keyword>
<dbReference type="Gene3D" id="3.40.50.1820">
    <property type="entry name" value="alpha/beta hydrolase"/>
    <property type="match status" value="1"/>
</dbReference>
<dbReference type="SUPFAM" id="SSF53474">
    <property type="entry name" value="alpha/beta-Hydrolases"/>
    <property type="match status" value="1"/>
</dbReference>
<accession>A0A8J4E1Z5</accession>
<name>A0A8J4E1Z5_9ACTN</name>
<dbReference type="GO" id="GO:0003824">
    <property type="term" value="F:catalytic activity"/>
    <property type="evidence" value="ECO:0007669"/>
    <property type="project" value="UniProtKB-ARBA"/>
</dbReference>
<dbReference type="PANTHER" id="PTHR43798:SF33">
    <property type="entry name" value="HYDROLASE, PUTATIVE (AFU_ORTHOLOGUE AFUA_2G14860)-RELATED"/>
    <property type="match status" value="1"/>
</dbReference>
<dbReference type="EMBL" id="BOPG01000045">
    <property type="protein sequence ID" value="GIJ59290.1"/>
    <property type="molecule type" value="Genomic_DNA"/>
</dbReference>
<comment type="caution">
    <text evidence="2">The sequence shown here is derived from an EMBL/GenBank/DDBJ whole genome shotgun (WGS) entry which is preliminary data.</text>
</comment>
<evidence type="ECO:0000313" key="3">
    <source>
        <dbReference type="Proteomes" id="UP000612585"/>
    </source>
</evidence>
<dbReference type="InterPro" id="IPR029058">
    <property type="entry name" value="AB_hydrolase_fold"/>
</dbReference>